<dbReference type="GO" id="GO:0005886">
    <property type="term" value="C:plasma membrane"/>
    <property type="evidence" value="ECO:0007669"/>
    <property type="project" value="TreeGrafter"/>
</dbReference>
<evidence type="ECO:0000313" key="10">
    <source>
        <dbReference type="EMBL" id="CAF3831449.1"/>
    </source>
</evidence>
<feature type="transmembrane region" description="Helical" evidence="7">
    <location>
        <begin position="782"/>
        <end position="802"/>
    </location>
</feature>
<feature type="region of interest" description="Disordered" evidence="6">
    <location>
        <begin position="95"/>
        <end position="138"/>
    </location>
</feature>
<feature type="transmembrane region" description="Helical" evidence="7">
    <location>
        <begin position="543"/>
        <end position="566"/>
    </location>
</feature>
<evidence type="ECO:0000256" key="7">
    <source>
        <dbReference type="SAM" id="Phobius"/>
    </source>
</evidence>
<feature type="transmembrane region" description="Helical" evidence="7">
    <location>
        <begin position="578"/>
        <end position="601"/>
    </location>
</feature>
<dbReference type="InterPro" id="IPR057244">
    <property type="entry name" value="GAIN_B"/>
</dbReference>
<dbReference type="PROSITE" id="PS50221">
    <property type="entry name" value="GAIN_B"/>
    <property type="match status" value="1"/>
</dbReference>
<feature type="non-terminal residue" evidence="10">
    <location>
        <position position="885"/>
    </location>
</feature>
<dbReference type="GO" id="GO:0004888">
    <property type="term" value="F:transmembrane signaling receptor activity"/>
    <property type="evidence" value="ECO:0007669"/>
    <property type="project" value="InterPro"/>
</dbReference>
<proteinExistence type="predicted"/>
<name>A0A819DS53_9BILA</name>
<feature type="transmembrane region" description="Helical" evidence="7">
    <location>
        <begin position="701"/>
        <end position="729"/>
    </location>
</feature>
<feature type="compositionally biased region" description="Low complexity" evidence="6">
    <location>
        <begin position="194"/>
        <end position="267"/>
    </location>
</feature>
<evidence type="ECO:0000256" key="3">
    <source>
        <dbReference type="ARBA" id="ARBA00022989"/>
    </source>
</evidence>
<evidence type="ECO:0000256" key="1">
    <source>
        <dbReference type="ARBA" id="ARBA00004141"/>
    </source>
</evidence>
<dbReference type="GO" id="GO:0007166">
    <property type="term" value="P:cell surface receptor signaling pathway"/>
    <property type="evidence" value="ECO:0007669"/>
    <property type="project" value="InterPro"/>
</dbReference>
<sequence length="885" mass="94553">TSTTSTATTTTSTGTTSTSATSTTSTSTSTTSTATTSTSATSATSTATTTTSTVTTSTSATSTTSTATTTTSTATTSTSATSTTSTATTTTSTATTSTSATSTTSTSTSTTSTATTSTSATSTTSTSTSTTSTATTSTSATSTTTTATTTTSTATTSTSATSTTSTATTTTSTATTSTSATSTATTTTATTSTSATSTSTATTSTTSTSTSTTSPSTSTTSTSTSTTSTSSTSTLRTTSESTTTLTSTSSTSSTFSSTSTTTTTTTTGYTPDACRNSSQVALPNGTCISSSTGQELSAGILNSGNASSFDLAHALSLYISSNVNSNTSSSPNNTVTVNTIDEVLDKLNNITITVNSTNSFLIAQELSETANDIVLGASFLRNSGGEIVRNSTEQSALISQFSIAAIVAKESLVNVTSLKMFIIDKPTMYENIDNTTNRSLASSLIVAAVTRAGSSSNLINVSLYFKVLPEYQPNVNATYLCSFYDTNNSRWDERGCTDPRFNEVFNRYECSCNHLTSFALIWLPQSLLGSYGRDLRTADIASLVFQSVSVVCFLAIMIHAIGIRIFNPLMHFQANNLLPLISCASTAILFIFYIALGMTVYTQTTSEKETKCFLSSSILMFFVYFFLIFMFCTKTSIGYFNYLRFVHLFPQPSLRRLFILLTISFFFSISWVSFAAGFNSNSSFNITQLYPYRLCWFTRGVVYYFMTIPICMFLLMNFFTIICVAKHIIDHVRNATSPHQTYERMKRCVLVLLSSSVTQGIGWLFGPFISFVSPTAGEVLEWFFIVFNGLEGVWSILLYIIILSQRIDEQKRVTAAIEVTRSSSIKASRYEKRSGKDDRRRSSDRIGEAEVVQRDTRRESIHASDDLSDDISIDWRVNENDTSSF</sequence>
<dbReference type="AlphaFoldDB" id="A0A819DS53"/>
<feature type="domain" description="G-protein coupled receptors family 2 profile 2" evidence="9">
    <location>
        <begin position="538"/>
        <end position="803"/>
    </location>
</feature>
<dbReference type="InterPro" id="IPR017981">
    <property type="entry name" value="GPCR_2-like_7TM"/>
</dbReference>
<dbReference type="EMBL" id="CAJOBD010001782">
    <property type="protein sequence ID" value="CAF3831449.1"/>
    <property type="molecule type" value="Genomic_DNA"/>
</dbReference>
<keyword evidence="2 7" id="KW-0812">Transmembrane</keyword>
<keyword evidence="3 7" id="KW-1133">Transmembrane helix</keyword>
<feature type="region of interest" description="Disordered" evidence="6">
    <location>
        <begin position="829"/>
        <end position="864"/>
    </location>
</feature>
<feature type="region of interest" description="Disordered" evidence="6">
    <location>
        <begin position="1"/>
        <end position="36"/>
    </location>
</feature>
<evidence type="ECO:0000256" key="4">
    <source>
        <dbReference type="ARBA" id="ARBA00023136"/>
    </source>
</evidence>
<dbReference type="Gene3D" id="2.60.220.50">
    <property type="match status" value="1"/>
</dbReference>
<feature type="transmembrane region" description="Helical" evidence="7">
    <location>
        <begin position="749"/>
        <end position="770"/>
    </location>
</feature>
<dbReference type="InterPro" id="IPR046338">
    <property type="entry name" value="GAIN_dom_sf"/>
</dbReference>
<evidence type="ECO:0000313" key="11">
    <source>
        <dbReference type="Proteomes" id="UP000663836"/>
    </source>
</evidence>
<dbReference type="PROSITE" id="PS50261">
    <property type="entry name" value="G_PROTEIN_RECEP_F2_4"/>
    <property type="match status" value="1"/>
</dbReference>
<protein>
    <submittedName>
        <fullName evidence="10">Uncharacterized protein</fullName>
    </submittedName>
</protein>
<keyword evidence="5" id="KW-1015">Disulfide bond</keyword>
<keyword evidence="4 7" id="KW-0472">Membrane</keyword>
<evidence type="ECO:0000256" key="2">
    <source>
        <dbReference type="ARBA" id="ARBA00022692"/>
    </source>
</evidence>
<dbReference type="Gene3D" id="1.20.1070.10">
    <property type="entry name" value="Rhodopsin 7-helix transmembrane proteins"/>
    <property type="match status" value="1"/>
</dbReference>
<feature type="transmembrane region" description="Helical" evidence="7">
    <location>
        <begin position="613"/>
        <end position="633"/>
    </location>
</feature>
<accession>A0A819DS53</accession>
<comment type="caution">
    <text evidence="10">The sequence shown here is derived from an EMBL/GenBank/DDBJ whole genome shotgun (WGS) entry which is preliminary data.</text>
</comment>
<feature type="transmembrane region" description="Helical" evidence="7">
    <location>
        <begin position="654"/>
        <end position="674"/>
    </location>
</feature>
<evidence type="ECO:0000256" key="6">
    <source>
        <dbReference type="SAM" id="MobiDB-lite"/>
    </source>
</evidence>
<feature type="region of interest" description="Disordered" evidence="6">
    <location>
        <begin position="194"/>
        <end position="273"/>
    </location>
</feature>
<reference evidence="10" key="1">
    <citation type="submission" date="2021-02" db="EMBL/GenBank/DDBJ databases">
        <authorList>
            <person name="Nowell W R."/>
        </authorList>
    </citation>
    <scope>NUCLEOTIDE SEQUENCE</scope>
</reference>
<evidence type="ECO:0000256" key="5">
    <source>
        <dbReference type="ARBA" id="ARBA00023157"/>
    </source>
</evidence>
<evidence type="ECO:0000259" key="9">
    <source>
        <dbReference type="PROSITE" id="PS50261"/>
    </source>
</evidence>
<dbReference type="PANTHER" id="PTHR12011:SF465">
    <property type="entry name" value="GPS DOMAIN-CONTAINING PROTEIN"/>
    <property type="match status" value="1"/>
</dbReference>
<gene>
    <name evidence="10" type="ORF">JBS370_LOCUS17083</name>
</gene>
<feature type="domain" description="GAIN-B" evidence="8">
    <location>
        <begin position="364"/>
        <end position="528"/>
    </location>
</feature>
<dbReference type="PANTHER" id="PTHR12011">
    <property type="entry name" value="ADHESION G-PROTEIN COUPLED RECEPTOR"/>
    <property type="match status" value="1"/>
</dbReference>
<organism evidence="10 11">
    <name type="scientific">Rotaria sordida</name>
    <dbReference type="NCBI Taxonomy" id="392033"/>
    <lineage>
        <taxon>Eukaryota</taxon>
        <taxon>Metazoa</taxon>
        <taxon>Spiralia</taxon>
        <taxon>Gnathifera</taxon>
        <taxon>Rotifera</taxon>
        <taxon>Eurotatoria</taxon>
        <taxon>Bdelloidea</taxon>
        <taxon>Philodinida</taxon>
        <taxon>Philodinidae</taxon>
        <taxon>Rotaria</taxon>
    </lineage>
</organism>
<evidence type="ECO:0000259" key="8">
    <source>
        <dbReference type="PROSITE" id="PS50221"/>
    </source>
</evidence>
<dbReference type="Proteomes" id="UP000663836">
    <property type="component" value="Unassembled WGS sequence"/>
</dbReference>
<comment type="subcellular location">
    <subcellularLocation>
        <location evidence="1">Membrane</location>
        <topology evidence="1">Multi-pass membrane protein</topology>
    </subcellularLocation>
</comment>